<gene>
    <name evidence="2" type="ORF">K458DRAFT_456065</name>
</gene>
<dbReference type="InterPro" id="IPR010730">
    <property type="entry name" value="HET"/>
</dbReference>
<proteinExistence type="predicted"/>
<accession>A0A6G1IVD7</accession>
<organism evidence="2 3">
    <name type="scientific">Lentithecium fluviatile CBS 122367</name>
    <dbReference type="NCBI Taxonomy" id="1168545"/>
    <lineage>
        <taxon>Eukaryota</taxon>
        <taxon>Fungi</taxon>
        <taxon>Dikarya</taxon>
        <taxon>Ascomycota</taxon>
        <taxon>Pezizomycotina</taxon>
        <taxon>Dothideomycetes</taxon>
        <taxon>Pleosporomycetidae</taxon>
        <taxon>Pleosporales</taxon>
        <taxon>Massarineae</taxon>
        <taxon>Lentitheciaceae</taxon>
        <taxon>Lentithecium</taxon>
    </lineage>
</organism>
<feature type="domain" description="Heterokaryon incompatibility" evidence="1">
    <location>
        <begin position="21"/>
        <end position="99"/>
    </location>
</feature>
<dbReference type="PANTHER" id="PTHR10622">
    <property type="entry name" value="HET DOMAIN-CONTAINING PROTEIN"/>
    <property type="match status" value="1"/>
</dbReference>
<dbReference type="AlphaFoldDB" id="A0A6G1IVD7"/>
<evidence type="ECO:0000313" key="2">
    <source>
        <dbReference type="EMBL" id="KAF2682214.1"/>
    </source>
</evidence>
<dbReference type="OrthoDB" id="674604at2759"/>
<keyword evidence="3" id="KW-1185">Reference proteome</keyword>
<evidence type="ECO:0000313" key="3">
    <source>
        <dbReference type="Proteomes" id="UP000799291"/>
    </source>
</evidence>
<reference evidence="2" key="1">
    <citation type="journal article" date="2020" name="Stud. Mycol.">
        <title>101 Dothideomycetes genomes: a test case for predicting lifestyles and emergence of pathogens.</title>
        <authorList>
            <person name="Haridas S."/>
            <person name="Albert R."/>
            <person name="Binder M."/>
            <person name="Bloem J."/>
            <person name="Labutti K."/>
            <person name="Salamov A."/>
            <person name="Andreopoulos B."/>
            <person name="Baker S."/>
            <person name="Barry K."/>
            <person name="Bills G."/>
            <person name="Bluhm B."/>
            <person name="Cannon C."/>
            <person name="Castanera R."/>
            <person name="Culley D."/>
            <person name="Daum C."/>
            <person name="Ezra D."/>
            <person name="Gonzalez J."/>
            <person name="Henrissat B."/>
            <person name="Kuo A."/>
            <person name="Liang C."/>
            <person name="Lipzen A."/>
            <person name="Lutzoni F."/>
            <person name="Magnuson J."/>
            <person name="Mondo S."/>
            <person name="Nolan M."/>
            <person name="Ohm R."/>
            <person name="Pangilinan J."/>
            <person name="Park H.-J."/>
            <person name="Ramirez L."/>
            <person name="Alfaro M."/>
            <person name="Sun H."/>
            <person name="Tritt A."/>
            <person name="Yoshinaga Y."/>
            <person name="Zwiers L.-H."/>
            <person name="Turgeon B."/>
            <person name="Goodwin S."/>
            <person name="Spatafora J."/>
            <person name="Crous P."/>
            <person name="Grigoriev I."/>
        </authorList>
    </citation>
    <scope>NUCLEOTIDE SEQUENCE</scope>
    <source>
        <strain evidence="2">CBS 122367</strain>
    </source>
</reference>
<dbReference type="Proteomes" id="UP000799291">
    <property type="component" value="Unassembled WGS sequence"/>
</dbReference>
<protein>
    <recommendedName>
        <fullName evidence="1">Heterokaryon incompatibility domain-containing protein</fullName>
    </recommendedName>
</protein>
<evidence type="ECO:0000259" key="1">
    <source>
        <dbReference type="Pfam" id="PF06985"/>
    </source>
</evidence>
<name>A0A6G1IVD7_9PLEO</name>
<sequence>MRLIDTTTLELKSFWDPDQPYVILSYTWGPDGEEVTFQEPSRGPSYITDATRSKPGFRKIVKTYERARTQYSLPYAWIDTCFIDKMNSVELGEAINSMYR</sequence>
<dbReference type="EMBL" id="MU005588">
    <property type="protein sequence ID" value="KAF2682214.1"/>
    <property type="molecule type" value="Genomic_DNA"/>
</dbReference>
<dbReference type="PANTHER" id="PTHR10622:SF10">
    <property type="entry name" value="HET DOMAIN-CONTAINING PROTEIN"/>
    <property type="match status" value="1"/>
</dbReference>
<dbReference type="Pfam" id="PF06985">
    <property type="entry name" value="HET"/>
    <property type="match status" value="1"/>
</dbReference>